<evidence type="ECO:0000313" key="3">
    <source>
        <dbReference type="Proteomes" id="UP001178508"/>
    </source>
</evidence>
<organism evidence="2 3">
    <name type="scientific">Xyrichtys novacula</name>
    <name type="common">Pearly razorfish</name>
    <name type="synonym">Hemipteronotus novacula</name>
    <dbReference type="NCBI Taxonomy" id="13765"/>
    <lineage>
        <taxon>Eukaryota</taxon>
        <taxon>Metazoa</taxon>
        <taxon>Chordata</taxon>
        <taxon>Craniata</taxon>
        <taxon>Vertebrata</taxon>
        <taxon>Euteleostomi</taxon>
        <taxon>Actinopterygii</taxon>
        <taxon>Neopterygii</taxon>
        <taxon>Teleostei</taxon>
        <taxon>Neoteleostei</taxon>
        <taxon>Acanthomorphata</taxon>
        <taxon>Eupercaria</taxon>
        <taxon>Labriformes</taxon>
        <taxon>Labridae</taxon>
        <taxon>Xyrichtys</taxon>
    </lineage>
</organism>
<proteinExistence type="predicted"/>
<accession>A0AAV1H148</accession>
<feature type="compositionally biased region" description="Basic and acidic residues" evidence="1">
    <location>
        <begin position="149"/>
        <end position="159"/>
    </location>
</feature>
<sequence>MLMELIYPCAPVLEPARLAEKHHHDPRTCTLALADGSGGRQLSRSFSSSSSSSPAAATNSGFLVHIGAVKPQSTRRQSAEENTAAACHEVSPSGATAASPHSCYWRRRRGESRFDALSLDERAVHPRLRGCATPRALSMNGRVFAHSWKEPEGSREQQLHLKGGSGRRRKVKQSSSGYTKRLSTPRKEIFGGISPTVGGNAAEVIWL</sequence>
<dbReference type="EMBL" id="OY660881">
    <property type="protein sequence ID" value="CAJ1079124.1"/>
    <property type="molecule type" value="Genomic_DNA"/>
</dbReference>
<dbReference type="AlphaFoldDB" id="A0AAV1H148"/>
<dbReference type="Proteomes" id="UP001178508">
    <property type="component" value="Chromosome 18"/>
</dbReference>
<name>A0AAV1H148_XYRNO</name>
<protein>
    <submittedName>
        <fullName evidence="2">Uncharacterized protein</fullName>
    </submittedName>
</protein>
<evidence type="ECO:0000256" key="1">
    <source>
        <dbReference type="SAM" id="MobiDB-lite"/>
    </source>
</evidence>
<keyword evidence="3" id="KW-1185">Reference proteome</keyword>
<reference evidence="2" key="1">
    <citation type="submission" date="2023-08" db="EMBL/GenBank/DDBJ databases">
        <authorList>
            <person name="Alioto T."/>
            <person name="Alioto T."/>
            <person name="Gomez Garrido J."/>
        </authorList>
    </citation>
    <scope>NUCLEOTIDE SEQUENCE</scope>
</reference>
<feature type="region of interest" description="Disordered" evidence="1">
    <location>
        <begin position="149"/>
        <end position="179"/>
    </location>
</feature>
<feature type="region of interest" description="Disordered" evidence="1">
    <location>
        <begin position="71"/>
        <end position="100"/>
    </location>
</feature>
<evidence type="ECO:0000313" key="2">
    <source>
        <dbReference type="EMBL" id="CAJ1079124.1"/>
    </source>
</evidence>
<gene>
    <name evidence="2" type="ORF">XNOV1_A042703</name>
</gene>